<comment type="caution">
    <text evidence="2">The sequence shown here is derived from an EMBL/GenBank/DDBJ whole genome shotgun (WGS) entry which is preliminary data.</text>
</comment>
<protein>
    <recommendedName>
        <fullName evidence="1">Integrase zinc-binding domain-containing protein</fullName>
    </recommendedName>
</protein>
<reference evidence="2" key="1">
    <citation type="submission" date="2020-06" db="EMBL/GenBank/DDBJ databases">
        <authorList>
            <person name="Li T."/>
            <person name="Hu X."/>
            <person name="Zhang T."/>
            <person name="Song X."/>
            <person name="Zhang H."/>
            <person name="Dai N."/>
            <person name="Sheng W."/>
            <person name="Hou X."/>
            <person name="Wei L."/>
        </authorList>
    </citation>
    <scope>NUCLEOTIDE SEQUENCE</scope>
    <source>
        <strain evidence="2">3651</strain>
        <tissue evidence="2">Leaf</tissue>
    </source>
</reference>
<dbReference type="Pfam" id="PF17921">
    <property type="entry name" value="Integrase_H2C2"/>
    <property type="match status" value="1"/>
</dbReference>
<dbReference type="PANTHER" id="PTHR48475:SF2">
    <property type="entry name" value="RIBONUCLEASE H"/>
    <property type="match status" value="1"/>
</dbReference>
<dbReference type="AlphaFoldDB" id="A0AAE1YEN4"/>
<name>A0AAE1YEN4_9LAMI</name>
<evidence type="ECO:0000259" key="1">
    <source>
        <dbReference type="Pfam" id="PF17921"/>
    </source>
</evidence>
<evidence type="ECO:0000313" key="3">
    <source>
        <dbReference type="Proteomes" id="UP001293254"/>
    </source>
</evidence>
<accession>A0AAE1YEN4</accession>
<sequence>MRIRSSRFTVIGGELYKRSYSGILLRCLNSTEATYVMRVIHEGNCGNNSGGRALAQKILRQRYFWPSLAKDALKFSKRCKNCQFSSNIPHVPPKRFGQRKFAAVVVEHITKGVEVEAVAKINENEVMKFL</sequence>
<dbReference type="EMBL" id="JACGWO010000004">
    <property type="protein sequence ID" value="KAK4428652.1"/>
    <property type="molecule type" value="Genomic_DNA"/>
</dbReference>
<dbReference type="Proteomes" id="UP001293254">
    <property type="component" value="Unassembled WGS sequence"/>
</dbReference>
<dbReference type="InterPro" id="IPR041588">
    <property type="entry name" value="Integrase_H2C2"/>
</dbReference>
<evidence type="ECO:0000313" key="2">
    <source>
        <dbReference type="EMBL" id="KAK4428652.1"/>
    </source>
</evidence>
<dbReference type="Gene3D" id="1.10.340.70">
    <property type="match status" value="1"/>
</dbReference>
<gene>
    <name evidence="2" type="ORF">Salat_1165000</name>
</gene>
<proteinExistence type="predicted"/>
<organism evidence="2 3">
    <name type="scientific">Sesamum alatum</name>
    <dbReference type="NCBI Taxonomy" id="300844"/>
    <lineage>
        <taxon>Eukaryota</taxon>
        <taxon>Viridiplantae</taxon>
        <taxon>Streptophyta</taxon>
        <taxon>Embryophyta</taxon>
        <taxon>Tracheophyta</taxon>
        <taxon>Spermatophyta</taxon>
        <taxon>Magnoliopsida</taxon>
        <taxon>eudicotyledons</taxon>
        <taxon>Gunneridae</taxon>
        <taxon>Pentapetalae</taxon>
        <taxon>asterids</taxon>
        <taxon>lamiids</taxon>
        <taxon>Lamiales</taxon>
        <taxon>Pedaliaceae</taxon>
        <taxon>Sesamum</taxon>
    </lineage>
</organism>
<reference evidence="2" key="2">
    <citation type="journal article" date="2024" name="Plant">
        <title>Genomic evolution and insights into agronomic trait innovations of Sesamum species.</title>
        <authorList>
            <person name="Miao H."/>
            <person name="Wang L."/>
            <person name="Qu L."/>
            <person name="Liu H."/>
            <person name="Sun Y."/>
            <person name="Le M."/>
            <person name="Wang Q."/>
            <person name="Wei S."/>
            <person name="Zheng Y."/>
            <person name="Lin W."/>
            <person name="Duan Y."/>
            <person name="Cao H."/>
            <person name="Xiong S."/>
            <person name="Wang X."/>
            <person name="Wei L."/>
            <person name="Li C."/>
            <person name="Ma Q."/>
            <person name="Ju M."/>
            <person name="Zhao R."/>
            <person name="Li G."/>
            <person name="Mu C."/>
            <person name="Tian Q."/>
            <person name="Mei H."/>
            <person name="Zhang T."/>
            <person name="Gao T."/>
            <person name="Zhang H."/>
        </authorList>
    </citation>
    <scope>NUCLEOTIDE SEQUENCE</scope>
    <source>
        <strain evidence="2">3651</strain>
    </source>
</reference>
<keyword evidence="3" id="KW-1185">Reference proteome</keyword>
<feature type="domain" description="Integrase zinc-binding" evidence="1">
    <location>
        <begin position="35"/>
        <end position="84"/>
    </location>
</feature>
<dbReference type="PANTHER" id="PTHR48475">
    <property type="entry name" value="RIBONUCLEASE H"/>
    <property type="match status" value="1"/>
</dbReference>